<dbReference type="Proteomes" id="UP001497600">
    <property type="component" value="Chromosome B"/>
</dbReference>
<name>A0ABP0EC76_9ASCO</name>
<keyword evidence="2" id="KW-1185">Reference proteome</keyword>
<dbReference type="EMBL" id="OZ004254">
    <property type="protein sequence ID" value="CAK7897222.1"/>
    <property type="molecule type" value="Genomic_DNA"/>
</dbReference>
<proteinExistence type="predicted"/>
<organism evidence="1 2">
    <name type="scientific">[Candida] anglica</name>
    <dbReference type="NCBI Taxonomy" id="148631"/>
    <lineage>
        <taxon>Eukaryota</taxon>
        <taxon>Fungi</taxon>
        <taxon>Dikarya</taxon>
        <taxon>Ascomycota</taxon>
        <taxon>Saccharomycotina</taxon>
        <taxon>Pichiomycetes</taxon>
        <taxon>Debaryomycetaceae</taxon>
        <taxon>Kurtzmaniella</taxon>
    </lineage>
</organism>
<gene>
    <name evidence="1" type="ORF">CAAN4_B08790</name>
</gene>
<protein>
    <recommendedName>
        <fullName evidence="3">Protein yippee-like</fullName>
    </recommendedName>
</protein>
<evidence type="ECO:0000313" key="1">
    <source>
        <dbReference type="EMBL" id="CAK7897222.1"/>
    </source>
</evidence>
<reference evidence="1 2" key="1">
    <citation type="submission" date="2024-01" db="EMBL/GenBank/DDBJ databases">
        <authorList>
            <consortium name="Genoscope - CEA"/>
            <person name="William W."/>
        </authorList>
    </citation>
    <scope>NUCLEOTIDE SEQUENCE [LARGE SCALE GENOMIC DNA]</scope>
    <source>
        <strain evidence="1 2">29B2s-10</strain>
    </source>
</reference>
<sequence>MQVHNSLHKMEQDKILICNICKTHISKGFKDIIAEKCLVENVTNTRKTTTWCHQLTNDPEFGQVYVRGIECSTCGNPVGLSIMEYGYSCPMIGKYDSTDTLQDYATALQHIEIENNERLLWWKLQNHQFEEIDQLYDQEDINFYTETKSMEFISGQYLLELQSLILVEL</sequence>
<evidence type="ECO:0000313" key="2">
    <source>
        <dbReference type="Proteomes" id="UP001497600"/>
    </source>
</evidence>
<evidence type="ECO:0008006" key="3">
    <source>
        <dbReference type="Google" id="ProtNLM"/>
    </source>
</evidence>
<accession>A0ABP0EC76</accession>